<dbReference type="PANTHER" id="PTHR22996:SF0">
    <property type="entry name" value="RE60872P-RELATED"/>
    <property type="match status" value="1"/>
</dbReference>
<dbReference type="InterPro" id="IPR045194">
    <property type="entry name" value="MGRN1/RNF157-like"/>
</dbReference>
<dbReference type="Pfam" id="PF26192">
    <property type="entry name" value="RNF157-like_N"/>
    <property type="match status" value="1"/>
</dbReference>
<dbReference type="GO" id="GO:0008270">
    <property type="term" value="F:zinc ion binding"/>
    <property type="evidence" value="ECO:0007669"/>
    <property type="project" value="UniProtKB-KW"/>
</dbReference>
<evidence type="ECO:0000259" key="10">
    <source>
        <dbReference type="PROSITE" id="PS50089"/>
    </source>
</evidence>
<evidence type="ECO:0000256" key="3">
    <source>
        <dbReference type="ARBA" id="ARBA00022679"/>
    </source>
</evidence>
<evidence type="ECO:0000256" key="5">
    <source>
        <dbReference type="ARBA" id="ARBA00022771"/>
    </source>
</evidence>
<evidence type="ECO:0000256" key="7">
    <source>
        <dbReference type="ARBA" id="ARBA00022833"/>
    </source>
</evidence>
<dbReference type="GO" id="GO:0061630">
    <property type="term" value="F:ubiquitin protein ligase activity"/>
    <property type="evidence" value="ECO:0007669"/>
    <property type="project" value="UniProtKB-EC"/>
</dbReference>
<dbReference type="EC" id="2.3.2.27" evidence="2"/>
<comment type="catalytic activity">
    <reaction evidence="1">
        <text>S-ubiquitinyl-[E2 ubiquitin-conjugating enzyme]-L-cysteine + [acceptor protein]-L-lysine = [E2 ubiquitin-conjugating enzyme]-L-cysteine + N(6)-ubiquitinyl-[acceptor protein]-L-lysine.</text>
        <dbReference type="EC" id="2.3.2.27"/>
    </reaction>
</comment>
<dbReference type="EMBL" id="LC088636">
    <property type="protein sequence ID" value="BAV58324.1"/>
    <property type="molecule type" value="mRNA"/>
</dbReference>
<proteinExistence type="evidence at transcript level"/>
<feature type="region of interest" description="Disordered" evidence="9">
    <location>
        <begin position="1"/>
        <end position="71"/>
    </location>
</feature>
<feature type="compositionally biased region" description="Polar residues" evidence="9">
    <location>
        <begin position="26"/>
        <end position="42"/>
    </location>
</feature>
<keyword evidence="4" id="KW-0479">Metal-binding</keyword>
<keyword evidence="3" id="KW-0808">Transferase</keyword>
<accession>A0A1C9ZWD4</accession>
<evidence type="ECO:0000256" key="6">
    <source>
        <dbReference type="ARBA" id="ARBA00022786"/>
    </source>
</evidence>
<keyword evidence="6" id="KW-0833">Ubl conjugation pathway</keyword>
<dbReference type="SUPFAM" id="SSF57850">
    <property type="entry name" value="RING/U-box"/>
    <property type="match status" value="1"/>
</dbReference>
<dbReference type="Gene3D" id="3.30.40.10">
    <property type="entry name" value="Zinc/RING finger domain, C3HC4 (zinc finger)"/>
    <property type="match status" value="1"/>
</dbReference>
<keyword evidence="5 8" id="KW-0863">Zinc-finger</keyword>
<evidence type="ECO:0000256" key="2">
    <source>
        <dbReference type="ARBA" id="ARBA00012483"/>
    </source>
</evidence>
<dbReference type="InterPro" id="IPR013083">
    <property type="entry name" value="Znf_RING/FYVE/PHD"/>
</dbReference>
<dbReference type="PANTHER" id="PTHR22996">
    <property type="entry name" value="MAHOGUNIN"/>
    <property type="match status" value="1"/>
</dbReference>
<reference evidence="11" key="1">
    <citation type="submission" date="2015-10" db="EMBL/GenBank/DDBJ databases">
        <title>Evolution of the mating-type locus in an isomorphic haploid-diploid life cycle and isogamy.</title>
        <authorList>
            <person name="Yamazaki T."/>
            <person name="Suzuki R."/>
            <person name="Ichihara K."/>
            <person name="Toyoda A."/>
            <person name="Kuwano K."/>
            <person name="Kawano S."/>
        </authorList>
    </citation>
    <scope>NUCLEOTIDE SEQUENCE</scope>
    <source>
        <strain evidence="11">MGEC-1</strain>
    </source>
</reference>
<evidence type="ECO:0000256" key="1">
    <source>
        <dbReference type="ARBA" id="ARBA00000900"/>
    </source>
</evidence>
<dbReference type="InterPro" id="IPR058981">
    <property type="entry name" value="MGRN1/RNF157-like_N"/>
</dbReference>
<keyword evidence="7" id="KW-0862">Zinc</keyword>
<dbReference type="InterPro" id="IPR001841">
    <property type="entry name" value="Znf_RING"/>
</dbReference>
<sequence>MGNSASRRGRRQQRQGSSSYAEDESITQNEDVASIPTGQVNPRQELPAAVGHVSPQPQVPGPASSALPKQTNLHQTTTVRNLVNLKKQSLHLTPRKDDPQVLEVSFTIDAVQECIVSIFLVGKEDRKTGQISAKKIICENARCQVGMNVQFPFPELSCDQYSIRMSDFSPDQLRSADVTSFQYPLFVRLETLADKAAAGHHDLSERIVGAPLTSWIQCQTTCAVVGEPSNIEEDSCKVVRQRIWVHELFYDLQEIYGITEANQASHGEGDFSADCVVCLTNRKNTTVLPCRHFCMCNECAKALLRRTRTCPMCRLPISSVLQIQIQQGPVS</sequence>
<name>A0A1C9ZWD4_9CHLO</name>
<evidence type="ECO:0000256" key="4">
    <source>
        <dbReference type="ARBA" id="ARBA00022723"/>
    </source>
</evidence>
<dbReference type="Pfam" id="PF13920">
    <property type="entry name" value="zf-C3HC4_3"/>
    <property type="match status" value="1"/>
</dbReference>
<dbReference type="AlphaFoldDB" id="A0A1C9ZWD4"/>
<dbReference type="GO" id="GO:0016567">
    <property type="term" value="P:protein ubiquitination"/>
    <property type="evidence" value="ECO:0007669"/>
    <property type="project" value="TreeGrafter"/>
</dbReference>
<evidence type="ECO:0000256" key="9">
    <source>
        <dbReference type="SAM" id="MobiDB-lite"/>
    </source>
</evidence>
<feature type="domain" description="RING-type" evidence="10">
    <location>
        <begin position="275"/>
        <end position="314"/>
    </location>
</feature>
<evidence type="ECO:0000256" key="8">
    <source>
        <dbReference type="PROSITE-ProRule" id="PRU00175"/>
    </source>
</evidence>
<dbReference type="PROSITE" id="PS50089">
    <property type="entry name" value="ZF_RING_2"/>
    <property type="match status" value="1"/>
</dbReference>
<evidence type="ECO:0000313" key="11">
    <source>
        <dbReference type="EMBL" id="BAV58324.1"/>
    </source>
</evidence>
<dbReference type="SMART" id="SM00184">
    <property type="entry name" value="RING"/>
    <property type="match status" value="1"/>
</dbReference>
<gene>
    <name evidence="11" type="primary">LOG1f</name>
</gene>
<protein>
    <recommendedName>
        <fullName evidence="2">RING-type E3 ubiquitin transferase</fullName>
        <ecNumber evidence="2">2.3.2.27</ecNumber>
    </recommendedName>
</protein>
<organism evidence="11">
    <name type="scientific">Ulva partita</name>
    <dbReference type="NCBI Taxonomy" id="1605170"/>
    <lineage>
        <taxon>Eukaryota</taxon>
        <taxon>Viridiplantae</taxon>
        <taxon>Chlorophyta</taxon>
        <taxon>core chlorophytes</taxon>
        <taxon>Ulvophyceae</taxon>
        <taxon>OUU clade</taxon>
        <taxon>Ulvales</taxon>
        <taxon>Ulvaceae</taxon>
        <taxon>Ulva</taxon>
    </lineage>
</organism>